<dbReference type="PATRIC" id="fig|1125725.3.peg.1351"/>
<protein>
    <submittedName>
        <fullName evidence="2">Uncharacterized protein</fullName>
    </submittedName>
</protein>
<comment type="caution">
    <text evidence="2">The sequence shown here is derived from an EMBL/GenBank/DDBJ whole genome shotgun (WGS) entry which is preliminary data.</text>
</comment>
<sequence>MKATTKTAVKKAVVKTPRKAKNPAEASKSHSISCDDVKWEKIQKLAEKAGMNVSKYIISKVLK</sequence>
<dbReference type="EMBL" id="AUZJ01000034">
    <property type="protein sequence ID" value="ERF60746.1"/>
    <property type="molecule type" value="Genomic_DNA"/>
</dbReference>
<reference evidence="4 5" key="1">
    <citation type="submission" date="2013-08" db="EMBL/GenBank/DDBJ databases">
        <authorList>
            <person name="Durkin A.S."/>
            <person name="Haft D.R."/>
            <person name="McCorrison J."/>
            <person name="Torralba M."/>
            <person name="Gillis M."/>
            <person name="Haft D.H."/>
            <person name="Methe B."/>
            <person name="Sutton G."/>
            <person name="Nelson K.E."/>
        </authorList>
    </citation>
    <scope>NUCLEOTIDE SEQUENCE [LARGE SCALE GENOMIC DNA]</scope>
    <source>
        <strain evidence="3 5">ATCC 35536</strain>
        <strain evidence="2 4">VPI DR56BR1116</strain>
    </source>
</reference>
<proteinExistence type="predicted"/>
<organism evidence="2 4">
    <name type="scientific">Treponema socranskii subsp. socranskii VPI DR56BR1116 = ATCC 35536</name>
    <dbReference type="NCBI Taxonomy" id="1125725"/>
    <lineage>
        <taxon>Bacteria</taxon>
        <taxon>Pseudomonadati</taxon>
        <taxon>Spirochaetota</taxon>
        <taxon>Spirochaetia</taxon>
        <taxon>Spirochaetales</taxon>
        <taxon>Treponemataceae</taxon>
        <taxon>Treponema</taxon>
    </lineage>
</organism>
<dbReference type="Proteomes" id="UP000016412">
    <property type="component" value="Unassembled WGS sequence"/>
</dbReference>
<gene>
    <name evidence="3" type="ORF">HMPREF0860_2327</name>
    <name evidence="2" type="ORF">HMPREF1325_2099</name>
</gene>
<dbReference type="STRING" id="1125725.HMPREF1325_2099"/>
<name>U1FMR8_TRESO</name>
<feature type="region of interest" description="Disordered" evidence="1">
    <location>
        <begin position="1"/>
        <end position="30"/>
    </location>
</feature>
<evidence type="ECO:0000313" key="4">
    <source>
        <dbReference type="Proteomes" id="UP000016412"/>
    </source>
</evidence>
<evidence type="ECO:0000256" key="1">
    <source>
        <dbReference type="SAM" id="MobiDB-lite"/>
    </source>
</evidence>
<accession>U1FMR8</accession>
<evidence type="ECO:0000313" key="5">
    <source>
        <dbReference type="Proteomes" id="UP000016646"/>
    </source>
</evidence>
<evidence type="ECO:0000313" key="2">
    <source>
        <dbReference type="EMBL" id="ERF60746.1"/>
    </source>
</evidence>
<dbReference type="RefSeq" id="WP_021330334.1">
    <property type="nucleotide sequence ID" value="NZ_AUZJ01000034.1"/>
</dbReference>
<dbReference type="EMBL" id="AVQI01000025">
    <property type="protein sequence ID" value="ERK04333.1"/>
    <property type="molecule type" value="Genomic_DNA"/>
</dbReference>
<keyword evidence="5" id="KW-1185">Reference proteome</keyword>
<dbReference type="AlphaFoldDB" id="U1FMR8"/>
<evidence type="ECO:0000313" key="3">
    <source>
        <dbReference type="EMBL" id="ERK04333.1"/>
    </source>
</evidence>
<dbReference type="Proteomes" id="UP000016646">
    <property type="component" value="Unassembled WGS sequence"/>
</dbReference>
<feature type="compositionally biased region" description="Basic residues" evidence="1">
    <location>
        <begin position="8"/>
        <end position="21"/>
    </location>
</feature>